<proteinExistence type="inferred from homology"/>
<dbReference type="CDD" id="cd00397">
    <property type="entry name" value="DNA_BRE_C"/>
    <property type="match status" value="1"/>
</dbReference>
<comment type="caution">
    <text evidence="5">The sequence shown here is derived from an EMBL/GenBank/DDBJ whole genome shotgun (WGS) entry which is preliminary data.</text>
</comment>
<evidence type="ECO:0000256" key="2">
    <source>
        <dbReference type="ARBA" id="ARBA00023125"/>
    </source>
</evidence>
<evidence type="ECO:0000256" key="1">
    <source>
        <dbReference type="ARBA" id="ARBA00008857"/>
    </source>
</evidence>
<evidence type="ECO:0000313" key="6">
    <source>
        <dbReference type="Proteomes" id="UP000434850"/>
    </source>
</evidence>
<gene>
    <name evidence="5" type="ORF">GO816_16130</name>
</gene>
<name>A0A6I4IGJ3_9SPHI</name>
<evidence type="ECO:0000313" key="5">
    <source>
        <dbReference type="EMBL" id="MVN92666.1"/>
    </source>
</evidence>
<dbReference type="InterPro" id="IPR013762">
    <property type="entry name" value="Integrase-like_cat_sf"/>
</dbReference>
<dbReference type="PANTHER" id="PTHR30349:SF41">
    <property type="entry name" value="INTEGRASE_RECOMBINASE PROTEIN MJ0367-RELATED"/>
    <property type="match status" value="1"/>
</dbReference>
<dbReference type="Proteomes" id="UP000434850">
    <property type="component" value="Unassembled WGS sequence"/>
</dbReference>
<protein>
    <submittedName>
        <fullName evidence="5">Tyrosine-type recombinase/integrase</fullName>
    </submittedName>
</protein>
<sequence>MKKKPSKEFNYTTPKITIPRNRKKGRVYISYHYEGVRYRHYNGNSLALKIYPNRCTDEQDKLRQLNLLKSKFNDALESGWAPTEEVITIPILRDALTQVLADKLASNLSSTYKKNLVGIHKLFTKFLLPNELNRTYDHLKLHRVEEFLNTFRSSERNYINRRRCLGVFFNEIVRREWGKSNLASRTPPAKAKAVLHIPYNDDQLKQLLDFLKKTSPNLYLCCLLTYGCLLRPHREILRLKRKHITEDLSQIMLSGNENKSGKVRRVFVPVYVQEELRKRLERITDPEANIFTQHKEHYNESYFNLMWRRARRAMIEKGLLFDGQTIYSFRHTAAIKVYRKTKDPHVLQQLLQHSSMSVTLNYLRGLGEVNDERLKDMMPELW</sequence>
<dbReference type="AlphaFoldDB" id="A0A6I4IGJ3"/>
<dbReference type="InterPro" id="IPR050090">
    <property type="entry name" value="Tyrosine_recombinase_XerCD"/>
</dbReference>
<dbReference type="InterPro" id="IPR011010">
    <property type="entry name" value="DNA_brk_join_enz"/>
</dbReference>
<keyword evidence="6" id="KW-1185">Reference proteome</keyword>
<dbReference type="GO" id="GO:0003677">
    <property type="term" value="F:DNA binding"/>
    <property type="evidence" value="ECO:0007669"/>
    <property type="project" value="UniProtKB-KW"/>
</dbReference>
<keyword evidence="2" id="KW-0238">DNA-binding</keyword>
<evidence type="ECO:0000259" key="4">
    <source>
        <dbReference type="PROSITE" id="PS51898"/>
    </source>
</evidence>
<keyword evidence="3" id="KW-0233">DNA recombination</keyword>
<dbReference type="Gene3D" id="1.10.443.10">
    <property type="entry name" value="Intergrase catalytic core"/>
    <property type="match status" value="1"/>
</dbReference>
<dbReference type="Pfam" id="PF00589">
    <property type="entry name" value="Phage_integrase"/>
    <property type="match status" value="1"/>
</dbReference>
<dbReference type="GO" id="GO:0015074">
    <property type="term" value="P:DNA integration"/>
    <property type="evidence" value="ECO:0007669"/>
    <property type="project" value="InterPro"/>
</dbReference>
<dbReference type="InterPro" id="IPR002104">
    <property type="entry name" value="Integrase_catalytic"/>
</dbReference>
<dbReference type="PROSITE" id="PS51898">
    <property type="entry name" value="TYR_RECOMBINASE"/>
    <property type="match status" value="1"/>
</dbReference>
<reference evidence="5 6" key="1">
    <citation type="submission" date="2019-12" db="EMBL/GenBank/DDBJ databases">
        <title>Mucilaginibacter sp. HME9299 genome sequencing and assembly.</title>
        <authorList>
            <person name="Kang H."/>
            <person name="Kim H."/>
            <person name="Joh K."/>
        </authorList>
    </citation>
    <scope>NUCLEOTIDE SEQUENCE [LARGE SCALE GENOMIC DNA]</scope>
    <source>
        <strain evidence="5 6">HME9299</strain>
    </source>
</reference>
<accession>A0A6I4IGJ3</accession>
<organism evidence="5 6">
    <name type="scientific">Mucilaginibacter aquatilis</name>
    <dbReference type="NCBI Taxonomy" id="1517760"/>
    <lineage>
        <taxon>Bacteria</taxon>
        <taxon>Pseudomonadati</taxon>
        <taxon>Bacteroidota</taxon>
        <taxon>Sphingobacteriia</taxon>
        <taxon>Sphingobacteriales</taxon>
        <taxon>Sphingobacteriaceae</taxon>
        <taxon>Mucilaginibacter</taxon>
    </lineage>
</organism>
<evidence type="ECO:0000256" key="3">
    <source>
        <dbReference type="ARBA" id="ARBA00023172"/>
    </source>
</evidence>
<feature type="domain" description="Tyr recombinase" evidence="4">
    <location>
        <begin position="194"/>
        <end position="379"/>
    </location>
</feature>
<comment type="similarity">
    <text evidence="1">Belongs to the 'phage' integrase family.</text>
</comment>
<dbReference type="EMBL" id="WQLA01000007">
    <property type="protein sequence ID" value="MVN92666.1"/>
    <property type="molecule type" value="Genomic_DNA"/>
</dbReference>
<dbReference type="OrthoDB" id="9806835at2"/>
<dbReference type="GO" id="GO:0006310">
    <property type="term" value="P:DNA recombination"/>
    <property type="evidence" value="ECO:0007669"/>
    <property type="project" value="UniProtKB-KW"/>
</dbReference>
<dbReference type="SUPFAM" id="SSF56349">
    <property type="entry name" value="DNA breaking-rejoining enzymes"/>
    <property type="match status" value="1"/>
</dbReference>
<dbReference type="PANTHER" id="PTHR30349">
    <property type="entry name" value="PHAGE INTEGRASE-RELATED"/>
    <property type="match status" value="1"/>
</dbReference>